<dbReference type="KEGG" id="vcn:VOLCADRAFT_107153"/>
<accession>D8UC80</accession>
<keyword evidence="3" id="KW-1185">Reference proteome</keyword>
<feature type="region of interest" description="Disordered" evidence="1">
    <location>
        <begin position="1"/>
        <end position="74"/>
    </location>
</feature>
<dbReference type="EMBL" id="GL378380">
    <property type="protein sequence ID" value="EFJ42650.1"/>
    <property type="molecule type" value="Genomic_DNA"/>
</dbReference>
<evidence type="ECO:0000256" key="1">
    <source>
        <dbReference type="SAM" id="MobiDB-lite"/>
    </source>
</evidence>
<gene>
    <name evidence="2" type="ORF">VOLCADRAFT_107153</name>
</gene>
<protein>
    <submittedName>
        <fullName evidence="2">Uncharacterized protein</fullName>
    </submittedName>
</protein>
<evidence type="ECO:0000313" key="2">
    <source>
        <dbReference type="EMBL" id="EFJ42650.1"/>
    </source>
</evidence>
<dbReference type="RefSeq" id="XP_002956301.1">
    <property type="nucleotide sequence ID" value="XM_002956255.1"/>
</dbReference>
<feature type="compositionally biased region" description="Low complexity" evidence="1">
    <location>
        <begin position="26"/>
        <end position="36"/>
    </location>
</feature>
<dbReference type="Proteomes" id="UP000001058">
    <property type="component" value="Unassembled WGS sequence"/>
</dbReference>
<name>D8UC80_VOLCA</name>
<proteinExistence type="predicted"/>
<sequence>MAAFHSSGRISKVLTATYESLKPRRSGGSSRSSQRGGSSGGQRGGSSGTQRGGSSGAQHGSSSPKALIGSVTHG</sequence>
<dbReference type="InParanoid" id="D8UC80"/>
<organism evidence="3">
    <name type="scientific">Volvox carteri f. nagariensis</name>
    <dbReference type="NCBI Taxonomy" id="3068"/>
    <lineage>
        <taxon>Eukaryota</taxon>
        <taxon>Viridiplantae</taxon>
        <taxon>Chlorophyta</taxon>
        <taxon>core chlorophytes</taxon>
        <taxon>Chlorophyceae</taxon>
        <taxon>CS clade</taxon>
        <taxon>Chlamydomonadales</taxon>
        <taxon>Volvocaceae</taxon>
        <taxon>Volvox</taxon>
    </lineage>
</organism>
<feature type="compositionally biased region" description="Gly residues" evidence="1">
    <location>
        <begin position="37"/>
        <end position="55"/>
    </location>
</feature>
<dbReference type="GeneID" id="9619129"/>
<reference evidence="2 3" key="1">
    <citation type="journal article" date="2010" name="Science">
        <title>Genomic analysis of organismal complexity in the multicellular green alga Volvox carteri.</title>
        <authorList>
            <person name="Prochnik S.E."/>
            <person name="Umen J."/>
            <person name="Nedelcu A.M."/>
            <person name="Hallmann A."/>
            <person name="Miller S.M."/>
            <person name="Nishii I."/>
            <person name="Ferris P."/>
            <person name="Kuo A."/>
            <person name="Mitros T."/>
            <person name="Fritz-Laylin L.K."/>
            <person name="Hellsten U."/>
            <person name="Chapman J."/>
            <person name="Simakov O."/>
            <person name="Rensing S.A."/>
            <person name="Terry A."/>
            <person name="Pangilinan J."/>
            <person name="Kapitonov V."/>
            <person name="Jurka J."/>
            <person name="Salamov A."/>
            <person name="Shapiro H."/>
            <person name="Schmutz J."/>
            <person name="Grimwood J."/>
            <person name="Lindquist E."/>
            <person name="Lucas S."/>
            <person name="Grigoriev I.V."/>
            <person name="Schmitt R."/>
            <person name="Kirk D."/>
            <person name="Rokhsar D.S."/>
        </authorList>
    </citation>
    <scope>NUCLEOTIDE SEQUENCE [LARGE SCALE GENOMIC DNA]</scope>
    <source>
        <strain evidence="3">f. Nagariensis / Eve</strain>
    </source>
</reference>
<evidence type="ECO:0000313" key="3">
    <source>
        <dbReference type="Proteomes" id="UP000001058"/>
    </source>
</evidence>
<dbReference type="AlphaFoldDB" id="D8UC80"/>